<accession>A0A1I4AHU8</accession>
<dbReference type="InterPro" id="IPR011008">
    <property type="entry name" value="Dimeric_a/b-barrel"/>
</dbReference>
<dbReference type="InterPro" id="IPR009799">
    <property type="entry name" value="EthD_dom"/>
</dbReference>
<name>A0A1I4AHU8_9ACTN</name>
<dbReference type="NCBIfam" id="TIGR02118">
    <property type="entry name" value="EthD family reductase"/>
    <property type="match status" value="1"/>
</dbReference>
<sequence length="101" mass="10781">MIKLTVLYDRPSDVEAFEAYYMANHVPLARKVPGLNDIEVTLFQPGPDGSLPKYHLMAELTFDDPAAMQAALGSEEGKALGADVANFPGTTSSTRLVGVVA</sequence>
<dbReference type="OrthoDB" id="5294870at2"/>
<dbReference type="Pfam" id="PF07110">
    <property type="entry name" value="EthD"/>
    <property type="match status" value="1"/>
</dbReference>
<evidence type="ECO:0000313" key="2">
    <source>
        <dbReference type="EMBL" id="SFK55954.1"/>
    </source>
</evidence>
<dbReference type="SUPFAM" id="SSF54909">
    <property type="entry name" value="Dimeric alpha+beta barrel"/>
    <property type="match status" value="1"/>
</dbReference>
<dbReference type="Gene3D" id="3.30.70.100">
    <property type="match status" value="1"/>
</dbReference>
<proteinExistence type="predicted"/>
<dbReference type="PANTHER" id="PTHR40260:SF2">
    <property type="entry name" value="BLR8190 PROTEIN"/>
    <property type="match status" value="1"/>
</dbReference>
<dbReference type="AlphaFoldDB" id="A0A1I4AHU8"/>
<feature type="domain" description="EthD" evidence="1">
    <location>
        <begin position="13"/>
        <end position="87"/>
    </location>
</feature>
<dbReference type="PANTHER" id="PTHR40260">
    <property type="entry name" value="BLR8190 PROTEIN"/>
    <property type="match status" value="1"/>
</dbReference>
<dbReference type="GO" id="GO:0016491">
    <property type="term" value="F:oxidoreductase activity"/>
    <property type="evidence" value="ECO:0007669"/>
    <property type="project" value="InterPro"/>
</dbReference>
<dbReference type="RefSeq" id="WP_091321457.1">
    <property type="nucleotide sequence ID" value="NZ_FOSW01000002.1"/>
</dbReference>
<evidence type="ECO:0000313" key="3">
    <source>
        <dbReference type="Proteomes" id="UP000199152"/>
    </source>
</evidence>
<protein>
    <recommendedName>
        <fullName evidence="1">EthD domain-containing protein</fullName>
    </recommendedName>
</protein>
<dbReference type="EMBL" id="FOSW01000002">
    <property type="protein sequence ID" value="SFK55954.1"/>
    <property type="molecule type" value="Genomic_DNA"/>
</dbReference>
<evidence type="ECO:0000259" key="1">
    <source>
        <dbReference type="Pfam" id="PF07110"/>
    </source>
</evidence>
<dbReference type="InParanoid" id="A0A1I4AHU8"/>
<organism evidence="2 3">
    <name type="scientific">Geodermatophilus ruber</name>
    <dbReference type="NCBI Taxonomy" id="504800"/>
    <lineage>
        <taxon>Bacteria</taxon>
        <taxon>Bacillati</taxon>
        <taxon>Actinomycetota</taxon>
        <taxon>Actinomycetes</taxon>
        <taxon>Geodermatophilales</taxon>
        <taxon>Geodermatophilaceae</taxon>
        <taxon>Geodermatophilus</taxon>
    </lineage>
</organism>
<dbReference type="STRING" id="504800.SAMN04488085_102241"/>
<reference evidence="3" key="1">
    <citation type="submission" date="2016-10" db="EMBL/GenBank/DDBJ databases">
        <authorList>
            <person name="Varghese N."/>
            <person name="Submissions S."/>
        </authorList>
    </citation>
    <scope>NUCLEOTIDE SEQUENCE [LARGE SCALE GENOMIC DNA]</scope>
    <source>
        <strain evidence="3">DSM 45317</strain>
    </source>
</reference>
<keyword evidence="3" id="KW-1185">Reference proteome</keyword>
<dbReference type="Proteomes" id="UP000199152">
    <property type="component" value="Unassembled WGS sequence"/>
</dbReference>
<gene>
    <name evidence="2" type="ORF">SAMN04488085_102241</name>
</gene>